<dbReference type="AlphaFoldDB" id="A0A1L3GH55"/>
<evidence type="ECO:0000259" key="6">
    <source>
        <dbReference type="PROSITE" id="PS50926"/>
    </source>
</evidence>
<sequence>MSRQTENQPAAGRQRRKTSCGLVEIDIERLNSDGLGVARRQGKEVLVAGALPGERVAISIEHEGQRREVGRLQRILEPSPMRRPSPCKSLSACQGCSLMSMHYPQQLRFKQDKVQEAFGRVPELKDVAIQPVLGADQPLGYRTSVKLALGRHKGRIVIGLYRRGSHDVVDTGACPLHHPLINRIVEVVRDEIARQDIYLYNPVSRRGLLRYLLIKVSPANGKAMVTFVTSQKDFKRIPILAKWVMRKVPQIVSVQQNVNASGGNVILGRETLRMIGQPDLFDQVGDIRLRISPTSFFQVNHAQAARIYSLVRQWAALRDNEYALDLYCGIGGIALHLARDAGQVVGIEMVEEAVRNAQQNAVLNQLGNCRFLAGDTAHLLEDLATSIPQPAVAVLNPPRGGCQTEVLQAVASLQPRVMIYVSCNPETLARDLAELIRLGYRCDAVQPVDMFPQTAHIETVVRLSRGGHSQK</sequence>
<protein>
    <submittedName>
        <fullName evidence="7">23S rRNA (Uracil-5-)-methyltransferase RumA</fullName>
    </submittedName>
</protein>
<dbReference type="Gene3D" id="2.40.50.140">
    <property type="entry name" value="Nucleic acid-binding proteins"/>
    <property type="match status" value="1"/>
</dbReference>
<feature type="binding site" evidence="4">
    <location>
        <position position="348"/>
    </location>
    <ligand>
        <name>S-adenosyl-L-methionine</name>
        <dbReference type="ChEBI" id="CHEBI:59789"/>
    </ligand>
</feature>
<gene>
    <name evidence="7" type="ORF">A7E75_09485</name>
</gene>
<dbReference type="InterPro" id="IPR002792">
    <property type="entry name" value="TRAM_dom"/>
</dbReference>
<dbReference type="GO" id="GO:0070475">
    <property type="term" value="P:rRNA base methylation"/>
    <property type="evidence" value="ECO:0007669"/>
    <property type="project" value="TreeGrafter"/>
</dbReference>
<evidence type="ECO:0000313" key="8">
    <source>
        <dbReference type="Proteomes" id="UP000182264"/>
    </source>
</evidence>
<evidence type="ECO:0000256" key="4">
    <source>
        <dbReference type="PROSITE-ProRule" id="PRU01024"/>
    </source>
</evidence>
<keyword evidence="2 4" id="KW-0808">Transferase</keyword>
<dbReference type="PROSITE" id="PS01230">
    <property type="entry name" value="TRMA_1"/>
    <property type="match status" value="1"/>
</dbReference>
<dbReference type="Pfam" id="PF05958">
    <property type="entry name" value="tRNA_U5-meth_tr"/>
    <property type="match status" value="1"/>
</dbReference>
<dbReference type="Proteomes" id="UP000182264">
    <property type="component" value="Chromosome"/>
</dbReference>
<dbReference type="KEGG" id="pace:A6070_03460"/>
<feature type="active site" description="Nucleophile" evidence="4">
    <location>
        <position position="423"/>
    </location>
</feature>
<evidence type="ECO:0000256" key="1">
    <source>
        <dbReference type="ARBA" id="ARBA00022603"/>
    </source>
</evidence>
<evidence type="ECO:0000256" key="2">
    <source>
        <dbReference type="ARBA" id="ARBA00022679"/>
    </source>
</evidence>
<dbReference type="SUPFAM" id="SSF53335">
    <property type="entry name" value="S-adenosyl-L-methionine-dependent methyltransferases"/>
    <property type="match status" value="1"/>
</dbReference>
<evidence type="ECO:0000256" key="3">
    <source>
        <dbReference type="ARBA" id="ARBA00022691"/>
    </source>
</evidence>
<dbReference type="PROSITE" id="PS50926">
    <property type="entry name" value="TRAM"/>
    <property type="match status" value="1"/>
</dbReference>
<dbReference type="InterPro" id="IPR029063">
    <property type="entry name" value="SAM-dependent_MTases_sf"/>
</dbReference>
<feature type="domain" description="TRAM" evidence="6">
    <location>
        <begin position="15"/>
        <end position="74"/>
    </location>
</feature>
<dbReference type="Gene3D" id="2.40.50.1070">
    <property type="match status" value="1"/>
</dbReference>
<feature type="binding site" evidence="4">
    <location>
        <position position="396"/>
    </location>
    <ligand>
        <name>S-adenosyl-L-methionine</name>
        <dbReference type="ChEBI" id="CHEBI:59789"/>
    </ligand>
</feature>
<dbReference type="PROSITE" id="PS51687">
    <property type="entry name" value="SAM_MT_RNA_M5U"/>
    <property type="match status" value="1"/>
</dbReference>
<dbReference type="InterPro" id="IPR030391">
    <property type="entry name" value="MeTrfase_TrmA_CS"/>
</dbReference>
<dbReference type="InterPro" id="IPR012340">
    <property type="entry name" value="NA-bd_OB-fold"/>
</dbReference>
<organism evidence="7 8">
    <name type="scientific">Syntrophotalea acetylenica</name>
    <name type="common">Pelobacter acetylenicus</name>
    <dbReference type="NCBI Taxonomy" id="29542"/>
    <lineage>
        <taxon>Bacteria</taxon>
        <taxon>Pseudomonadati</taxon>
        <taxon>Thermodesulfobacteriota</taxon>
        <taxon>Desulfuromonadia</taxon>
        <taxon>Desulfuromonadales</taxon>
        <taxon>Syntrophotaleaceae</taxon>
        <taxon>Syntrophotalea</taxon>
    </lineage>
</organism>
<dbReference type="InterPro" id="IPR010280">
    <property type="entry name" value="U5_MeTrfase_fam"/>
</dbReference>
<dbReference type="CDD" id="cd02440">
    <property type="entry name" value="AdoMet_MTases"/>
    <property type="match status" value="1"/>
</dbReference>
<accession>A0A1L3GH55</accession>
<feature type="active site" evidence="5">
    <location>
        <position position="423"/>
    </location>
</feature>
<dbReference type="FunFam" id="3.40.50.150:FF:000009">
    <property type="entry name" value="23S rRNA (Uracil(1939)-C(5))-methyltransferase RlmD"/>
    <property type="match status" value="1"/>
</dbReference>
<dbReference type="GO" id="GO:0070041">
    <property type="term" value="F:rRNA (uridine-C5-)-methyltransferase activity"/>
    <property type="evidence" value="ECO:0007669"/>
    <property type="project" value="TreeGrafter"/>
</dbReference>
<dbReference type="RefSeq" id="WP_072287079.1">
    <property type="nucleotide sequence ID" value="NZ_CP015455.1"/>
</dbReference>
<dbReference type="OrthoDB" id="9804590at2"/>
<comment type="similarity">
    <text evidence="4">Belongs to the class I-like SAM-binding methyltransferase superfamily. RNA M5U methyltransferase family.</text>
</comment>
<keyword evidence="1 4" id="KW-0489">Methyltransferase</keyword>
<dbReference type="PANTHER" id="PTHR11061:SF30">
    <property type="entry name" value="TRNA (URACIL(54)-C(5))-METHYLTRANSFERASE"/>
    <property type="match status" value="1"/>
</dbReference>
<reference evidence="7 8" key="1">
    <citation type="journal article" date="2017" name="Genome Announc.">
        <title>Complete Genome Sequences of Two Acetylene-Fermenting Pelobacter acetylenicus Strains.</title>
        <authorList>
            <person name="Sutton J.M."/>
            <person name="Baesman S.M."/>
            <person name="Fierst J.L."/>
            <person name="Poret-Peterson A.T."/>
            <person name="Oremland R.S."/>
            <person name="Dunlap D.S."/>
            <person name="Akob D.M."/>
        </authorList>
    </citation>
    <scope>NUCLEOTIDE SEQUENCE [LARGE SCALE GENOMIC DNA]</scope>
    <source>
        <strain evidence="7 8">DSM 3247</strain>
    </source>
</reference>
<name>A0A1L3GH55_SYNAC</name>
<dbReference type="Gene3D" id="3.40.50.150">
    <property type="entry name" value="Vaccinia Virus protein VP39"/>
    <property type="match status" value="1"/>
</dbReference>
<dbReference type="NCBIfam" id="TIGR00479">
    <property type="entry name" value="rumA"/>
    <property type="match status" value="1"/>
</dbReference>
<keyword evidence="3 4" id="KW-0949">S-adenosyl-L-methionine</keyword>
<dbReference type="PROSITE" id="PS01231">
    <property type="entry name" value="TRMA_2"/>
    <property type="match status" value="1"/>
</dbReference>
<feature type="binding site" evidence="4">
    <location>
        <position position="327"/>
    </location>
    <ligand>
        <name>S-adenosyl-L-methionine</name>
        <dbReference type="ChEBI" id="CHEBI:59789"/>
    </ligand>
</feature>
<evidence type="ECO:0000256" key="5">
    <source>
        <dbReference type="PROSITE-ProRule" id="PRU10015"/>
    </source>
</evidence>
<proteinExistence type="inferred from homology"/>
<dbReference type="SUPFAM" id="SSF50249">
    <property type="entry name" value="Nucleic acid-binding proteins"/>
    <property type="match status" value="1"/>
</dbReference>
<dbReference type="EMBL" id="CP015518">
    <property type="protein sequence ID" value="APG25230.1"/>
    <property type="molecule type" value="Genomic_DNA"/>
</dbReference>
<dbReference type="STRING" id="29542.A6070_03460"/>
<dbReference type="Pfam" id="PF01938">
    <property type="entry name" value="TRAM"/>
    <property type="match status" value="1"/>
</dbReference>
<keyword evidence="8" id="KW-1185">Reference proteome</keyword>
<evidence type="ECO:0000313" key="7">
    <source>
        <dbReference type="EMBL" id="APG25230.1"/>
    </source>
</evidence>
<dbReference type="PANTHER" id="PTHR11061">
    <property type="entry name" value="RNA M5U METHYLTRANSFERASE"/>
    <property type="match status" value="1"/>
</dbReference>
<dbReference type="InterPro" id="IPR030390">
    <property type="entry name" value="MeTrfase_TrmA_AS"/>
</dbReference>
<feature type="binding site" evidence="4">
    <location>
        <position position="298"/>
    </location>
    <ligand>
        <name>S-adenosyl-L-methionine</name>
        <dbReference type="ChEBI" id="CHEBI:59789"/>
    </ligand>
</feature>